<feature type="transmembrane region" description="Helical" evidence="1">
    <location>
        <begin position="250"/>
        <end position="271"/>
    </location>
</feature>
<keyword evidence="3" id="KW-1185">Reference proteome</keyword>
<dbReference type="EMBL" id="SRMF01000001">
    <property type="protein sequence ID" value="TGG95256.1"/>
    <property type="molecule type" value="Genomic_DNA"/>
</dbReference>
<dbReference type="InterPro" id="IPR049458">
    <property type="entry name" value="EpsG-like"/>
</dbReference>
<feature type="transmembrane region" description="Helical" evidence="1">
    <location>
        <begin position="311"/>
        <end position="328"/>
    </location>
</feature>
<comment type="caution">
    <text evidence="2">The sequence shown here is derived from an EMBL/GenBank/DDBJ whole genome shotgun (WGS) entry which is preliminary data.</text>
</comment>
<name>A0A4Z0WHJ4_9GAMM</name>
<dbReference type="RefSeq" id="WP_135480777.1">
    <property type="nucleotide sequence ID" value="NZ_SRMF01000001.1"/>
</dbReference>
<keyword evidence="1" id="KW-1133">Transmembrane helix</keyword>
<reference evidence="2 3" key="1">
    <citation type="submission" date="2019-04" db="EMBL/GenBank/DDBJ databases">
        <title>Natronospirillum operosus gen. nov., sp. nov., a haloalkaliphilic satellite isolated from decaying biomass of laboratory culture of cyanobacterium Geitlerinema sp. and proposal of Natronospirillaceae fam. nov. and Saccharospirillaceae fam. nov.</title>
        <authorList>
            <person name="Kevbrin V."/>
            <person name="Boltyanskaya Y."/>
            <person name="Koziaeva V."/>
            <person name="Grouzdev D.S."/>
            <person name="Park M."/>
            <person name="Cho J."/>
        </authorList>
    </citation>
    <scope>NUCLEOTIDE SEQUENCE [LARGE SCALE GENOMIC DNA]</scope>
    <source>
        <strain evidence="2 3">G-116</strain>
    </source>
</reference>
<gene>
    <name evidence="2" type="ORF">E4656_02215</name>
</gene>
<evidence type="ECO:0000256" key="1">
    <source>
        <dbReference type="SAM" id="Phobius"/>
    </source>
</evidence>
<dbReference type="Proteomes" id="UP000297475">
    <property type="component" value="Unassembled WGS sequence"/>
</dbReference>
<feature type="transmembrane region" description="Helical" evidence="1">
    <location>
        <begin position="283"/>
        <end position="304"/>
    </location>
</feature>
<evidence type="ECO:0000313" key="2">
    <source>
        <dbReference type="EMBL" id="TGG95256.1"/>
    </source>
</evidence>
<evidence type="ECO:0000313" key="3">
    <source>
        <dbReference type="Proteomes" id="UP000297475"/>
    </source>
</evidence>
<sequence length="366" mass="41337">MVPYYFLFAGLVLASLVSQDRKVYSEIGAQGLFFILLAMTLLLGLRHGVGSDFHSYERIFYGVGDLNRLGPFIYRLSESTPIESGFALLMLSVKVVANSYTLFVFVLSIISIALKYAIFKKLSPFLAVSFLIYFSDEWFWKDLSGARVALASTFILFGAYYAYCRRIFLFFGFVFLAILFHSASIIALPIYFIRGILQSRMFLFLSLLASLALAAFGGVGLLISEVATAFGTDESSRLVKYANSKYVDGISAFGGTFMIHLALSLLMIYFYKPLVYKWSYNSILIPMYIYGTVLMFSLIDYGIVAGRIREMLCVPALVIVLPSFILLFRGNQRIVPYFAIVAYCGLWFYMMTLDRAPYQSILHFIS</sequence>
<dbReference type="AlphaFoldDB" id="A0A4Z0WHJ4"/>
<feature type="transmembrane region" description="Helical" evidence="1">
    <location>
        <begin position="168"/>
        <end position="192"/>
    </location>
</feature>
<dbReference type="OrthoDB" id="9061203at2"/>
<keyword evidence="1" id="KW-0812">Transmembrane</keyword>
<dbReference type="Pfam" id="PF14897">
    <property type="entry name" value="EpsG"/>
    <property type="match status" value="1"/>
</dbReference>
<proteinExistence type="predicted"/>
<accession>A0A4Z0WHJ4</accession>
<feature type="transmembrane region" description="Helical" evidence="1">
    <location>
        <begin position="204"/>
        <end position="230"/>
    </location>
</feature>
<feature type="transmembrane region" description="Helical" evidence="1">
    <location>
        <begin position="29"/>
        <end position="49"/>
    </location>
</feature>
<feature type="transmembrane region" description="Helical" evidence="1">
    <location>
        <begin position="138"/>
        <end position="161"/>
    </location>
</feature>
<feature type="transmembrane region" description="Helical" evidence="1">
    <location>
        <begin position="334"/>
        <end position="353"/>
    </location>
</feature>
<feature type="transmembrane region" description="Helical" evidence="1">
    <location>
        <begin position="100"/>
        <end position="118"/>
    </location>
</feature>
<organism evidence="2 3">
    <name type="scientific">Natronospirillum operosum</name>
    <dbReference type="NCBI Taxonomy" id="2759953"/>
    <lineage>
        <taxon>Bacteria</taxon>
        <taxon>Pseudomonadati</taxon>
        <taxon>Pseudomonadota</taxon>
        <taxon>Gammaproteobacteria</taxon>
        <taxon>Oceanospirillales</taxon>
        <taxon>Natronospirillaceae</taxon>
        <taxon>Natronospirillum</taxon>
    </lineage>
</organism>
<keyword evidence="1" id="KW-0472">Membrane</keyword>
<protein>
    <submittedName>
        <fullName evidence="2">EpsG family protein</fullName>
    </submittedName>
</protein>